<dbReference type="Pfam" id="PF03211">
    <property type="entry name" value="Pectate_lyase"/>
    <property type="match status" value="1"/>
</dbReference>
<feature type="chain" id="PRO_5041017208" description="Pectate lyase" evidence="10">
    <location>
        <begin position="24"/>
        <end position="256"/>
    </location>
</feature>
<dbReference type="InterPro" id="IPR011050">
    <property type="entry name" value="Pectin_lyase_fold/virulence"/>
</dbReference>
<keyword evidence="6 10" id="KW-0732">Signal</keyword>
<comment type="catalytic activity">
    <reaction evidence="1 10">
        <text>Eliminative cleavage of (1-&gt;4)-alpha-D-galacturonan to give oligosaccharides with 4-deoxy-alpha-D-galact-4-enuronosyl groups at their non-reducing ends.</text>
        <dbReference type="EC" id="4.2.2.2"/>
    </reaction>
</comment>
<gene>
    <name evidence="11" type="ORF">N0V83_007066</name>
</gene>
<evidence type="ECO:0000313" key="12">
    <source>
        <dbReference type="Proteomes" id="UP001140560"/>
    </source>
</evidence>
<sequence>MKASVAASILAFAAAAAAGPARSSPMNFFSLTKRASLPIPDSTGTETLSEPQEISGTFDGGLKTYGRGVSCTGQAEGGDSDAVFLLKDGATLKNAIIGADQIEGVHCEGSCTIENVWWAAVCEDALSLKGDGDATVTGGGATGAEDKVIQHNGAGTVTIDGFTVDDFGKLYRSCGNCKESAERHVIIKNVKASNGKLLAGINTNFGDSATIDTATCATSVKEICEEFEGTTPGNEPESVSTGPSTACAYTDPLPEC</sequence>
<evidence type="ECO:0000313" key="11">
    <source>
        <dbReference type="EMBL" id="KAJ4367483.1"/>
    </source>
</evidence>
<comment type="function">
    <text evidence="9 10">Pectinolytic enzyme consist of four classes of enzymes: pectin lyase, polygalacturonase, pectin methylesterase and rhamnogalacturonase. Among pectinolytic enzymes, pectin lyase is the most important in depolymerization of pectin, since it cleaves internal glycosidic bonds of highly methylated pectins. Favors pectate, the anion, over pectin, the methyl ester.</text>
</comment>
<evidence type="ECO:0000256" key="3">
    <source>
        <dbReference type="ARBA" id="ARBA00004613"/>
    </source>
</evidence>
<keyword evidence="5 10" id="KW-0964">Secreted</keyword>
<accession>A0A9W9CJY3</accession>
<evidence type="ECO:0000256" key="6">
    <source>
        <dbReference type="ARBA" id="ARBA00022729"/>
    </source>
</evidence>
<keyword evidence="7 10" id="KW-0106">Calcium</keyword>
<dbReference type="AlphaFoldDB" id="A0A9W9CJY3"/>
<reference evidence="11" key="1">
    <citation type="submission" date="2022-10" db="EMBL/GenBank/DDBJ databases">
        <title>Tapping the CABI collections for fungal endophytes: first genome assemblies for Collariella, Neodidymelliopsis, Ascochyta clinopodiicola, Didymella pomorum, Didymosphaeria variabile, Neocosmospora piperis and Neocucurbitaria cava.</title>
        <authorList>
            <person name="Hill R."/>
        </authorList>
    </citation>
    <scope>NUCLEOTIDE SEQUENCE</scope>
    <source>
        <strain evidence="11">IMI 356814</strain>
    </source>
</reference>
<evidence type="ECO:0000256" key="8">
    <source>
        <dbReference type="ARBA" id="ARBA00023239"/>
    </source>
</evidence>
<comment type="caution">
    <text evidence="11">The sequence shown here is derived from an EMBL/GenBank/DDBJ whole genome shotgun (WGS) entry which is preliminary data.</text>
</comment>
<evidence type="ECO:0000256" key="7">
    <source>
        <dbReference type="ARBA" id="ARBA00022837"/>
    </source>
</evidence>
<comment type="subcellular location">
    <subcellularLocation>
        <location evidence="3 10">Secreted</location>
    </subcellularLocation>
</comment>
<keyword evidence="8 10" id="KW-0456">Lyase</keyword>
<keyword evidence="12" id="KW-1185">Reference proteome</keyword>
<dbReference type="GO" id="GO:0030570">
    <property type="term" value="F:pectate lyase activity"/>
    <property type="evidence" value="ECO:0007669"/>
    <property type="project" value="UniProtKB-UniRule"/>
</dbReference>
<dbReference type="GO" id="GO:0005576">
    <property type="term" value="C:extracellular region"/>
    <property type="evidence" value="ECO:0007669"/>
    <property type="project" value="UniProtKB-SubCell"/>
</dbReference>
<evidence type="ECO:0000256" key="10">
    <source>
        <dbReference type="RuleBase" id="RU367009"/>
    </source>
</evidence>
<comment type="cofactor">
    <cofactor evidence="2 10">
        <name>Ca(2+)</name>
        <dbReference type="ChEBI" id="CHEBI:29108"/>
    </cofactor>
</comment>
<evidence type="ECO:0000256" key="5">
    <source>
        <dbReference type="ARBA" id="ARBA00022525"/>
    </source>
</evidence>
<evidence type="ECO:0000256" key="4">
    <source>
        <dbReference type="ARBA" id="ARBA00006463"/>
    </source>
</evidence>
<dbReference type="PANTHER" id="PTHR33407">
    <property type="entry name" value="PECTATE LYASE F-RELATED"/>
    <property type="match status" value="1"/>
</dbReference>
<comment type="similarity">
    <text evidence="4 10">Belongs to the polysaccharide lyase 3 family.</text>
</comment>
<dbReference type="OrthoDB" id="441042at2759"/>
<dbReference type="PANTHER" id="PTHR33407:SF9">
    <property type="entry name" value="PECTATE LYASE F-RELATED"/>
    <property type="match status" value="1"/>
</dbReference>
<evidence type="ECO:0000256" key="2">
    <source>
        <dbReference type="ARBA" id="ARBA00001913"/>
    </source>
</evidence>
<proteinExistence type="inferred from homology"/>
<evidence type="ECO:0000256" key="1">
    <source>
        <dbReference type="ARBA" id="ARBA00000695"/>
    </source>
</evidence>
<feature type="signal peptide" evidence="10">
    <location>
        <begin position="1"/>
        <end position="23"/>
    </location>
</feature>
<dbReference type="EMBL" id="JAPEUY010000012">
    <property type="protein sequence ID" value="KAJ4367483.1"/>
    <property type="molecule type" value="Genomic_DNA"/>
</dbReference>
<organism evidence="11 12">
    <name type="scientific">Neocucurbitaria cava</name>
    <dbReference type="NCBI Taxonomy" id="798079"/>
    <lineage>
        <taxon>Eukaryota</taxon>
        <taxon>Fungi</taxon>
        <taxon>Dikarya</taxon>
        <taxon>Ascomycota</taxon>
        <taxon>Pezizomycotina</taxon>
        <taxon>Dothideomycetes</taxon>
        <taxon>Pleosporomycetidae</taxon>
        <taxon>Pleosporales</taxon>
        <taxon>Pleosporineae</taxon>
        <taxon>Cucurbitariaceae</taxon>
        <taxon>Neocucurbitaria</taxon>
    </lineage>
</organism>
<dbReference type="SUPFAM" id="SSF51126">
    <property type="entry name" value="Pectin lyase-like"/>
    <property type="match status" value="1"/>
</dbReference>
<dbReference type="Gene3D" id="2.160.20.10">
    <property type="entry name" value="Single-stranded right-handed beta-helix, Pectin lyase-like"/>
    <property type="match status" value="1"/>
</dbReference>
<dbReference type="GO" id="GO:0045490">
    <property type="term" value="P:pectin catabolic process"/>
    <property type="evidence" value="ECO:0007669"/>
    <property type="project" value="TreeGrafter"/>
</dbReference>
<dbReference type="EC" id="4.2.2.2" evidence="10"/>
<protein>
    <recommendedName>
        <fullName evidence="10">Pectate lyase</fullName>
        <ecNumber evidence="10">4.2.2.2</ecNumber>
    </recommendedName>
</protein>
<dbReference type="InterPro" id="IPR012334">
    <property type="entry name" value="Pectin_lyas_fold"/>
</dbReference>
<evidence type="ECO:0000256" key="9">
    <source>
        <dbReference type="ARBA" id="ARBA00025679"/>
    </source>
</evidence>
<dbReference type="Proteomes" id="UP001140560">
    <property type="component" value="Unassembled WGS sequence"/>
</dbReference>
<dbReference type="InterPro" id="IPR004898">
    <property type="entry name" value="Pectate_lyase_PlyH/PlyE-like"/>
</dbReference>
<name>A0A9W9CJY3_9PLEO</name>